<reference evidence="2" key="1">
    <citation type="submission" date="2021-02" db="EMBL/GenBank/DDBJ databases">
        <title>The CRISPR/cas machinery reduction and long-range gene transfer in the hot spring cyanobacterium Synechococcus.</title>
        <authorList>
            <person name="Dvorak P."/>
            <person name="Jahodarova E."/>
            <person name="Hasler P."/>
            <person name="Poulickova A."/>
        </authorList>
    </citation>
    <scope>NUCLEOTIDE SEQUENCE</scope>
    <source>
        <strain evidence="2">Rupite</strain>
    </source>
</reference>
<dbReference type="EMBL" id="JAFIRA010000041">
    <property type="protein sequence ID" value="MCJ2543943.1"/>
    <property type="molecule type" value="Genomic_DNA"/>
</dbReference>
<evidence type="ECO:0000313" key="2">
    <source>
        <dbReference type="EMBL" id="MCJ2543943.1"/>
    </source>
</evidence>
<dbReference type="Proteomes" id="UP000830835">
    <property type="component" value="Unassembled WGS sequence"/>
</dbReference>
<keyword evidence="3" id="KW-1185">Reference proteome</keyword>
<feature type="region of interest" description="Disordered" evidence="1">
    <location>
        <begin position="45"/>
        <end position="66"/>
    </location>
</feature>
<sequence>MQSKWGRPSLTVLPSQRENWLRRYLRFLRGESPIVQAVSPQPVPRPAALAQKDSRQVVSPRTPDPLHEEPLSLQLWREGRKVERIFAQNRIQRAAERRDLRS</sequence>
<accession>A0ABT0CDU9</accession>
<protein>
    <submittedName>
        <fullName evidence="2">Uncharacterized protein</fullName>
    </submittedName>
</protein>
<evidence type="ECO:0000313" key="3">
    <source>
        <dbReference type="Proteomes" id="UP000830835"/>
    </source>
</evidence>
<organism evidence="2 3">
    <name type="scientific">Thermostichus vulcanus str. 'Rupite'</name>
    <dbReference type="NCBI Taxonomy" id="2813851"/>
    <lineage>
        <taxon>Bacteria</taxon>
        <taxon>Bacillati</taxon>
        <taxon>Cyanobacteriota</taxon>
        <taxon>Cyanophyceae</taxon>
        <taxon>Thermostichales</taxon>
        <taxon>Thermostichaceae</taxon>
        <taxon>Thermostichus</taxon>
    </lineage>
</organism>
<evidence type="ECO:0000256" key="1">
    <source>
        <dbReference type="SAM" id="MobiDB-lite"/>
    </source>
</evidence>
<dbReference type="RefSeq" id="WP_244352015.1">
    <property type="nucleotide sequence ID" value="NZ_JAFIRA010000041.1"/>
</dbReference>
<proteinExistence type="predicted"/>
<name>A0ABT0CDU9_THEVL</name>
<gene>
    <name evidence="2" type="ORF">JX360_13695</name>
</gene>
<comment type="caution">
    <text evidence="2">The sequence shown here is derived from an EMBL/GenBank/DDBJ whole genome shotgun (WGS) entry which is preliminary data.</text>
</comment>